<dbReference type="SUPFAM" id="SSF46894">
    <property type="entry name" value="C-terminal effector domain of the bipartite response regulators"/>
    <property type="match status" value="1"/>
</dbReference>
<dbReference type="InterPro" id="IPR000792">
    <property type="entry name" value="Tscrpt_reg_LuxR_C"/>
</dbReference>
<dbReference type="SUPFAM" id="SSF52172">
    <property type="entry name" value="CheY-like"/>
    <property type="match status" value="1"/>
</dbReference>
<comment type="caution">
    <text evidence="5">The sequence shown here is derived from an EMBL/GenBank/DDBJ whole genome shotgun (WGS) entry which is preliminary data.</text>
</comment>
<name>A0A7W2I6Z8_9BURK</name>
<dbReference type="Gene3D" id="3.40.50.2300">
    <property type="match status" value="1"/>
</dbReference>
<evidence type="ECO:0000259" key="3">
    <source>
        <dbReference type="PROSITE" id="PS50043"/>
    </source>
</evidence>
<protein>
    <submittedName>
        <fullName evidence="5">Response regulator transcription factor</fullName>
    </submittedName>
</protein>
<feature type="domain" description="HTH luxR-type" evidence="3">
    <location>
        <begin position="155"/>
        <end position="222"/>
    </location>
</feature>
<dbReference type="RefSeq" id="WP_182217516.1">
    <property type="nucleotide sequence ID" value="NZ_JACEZS010000008.1"/>
</dbReference>
<reference evidence="5 6" key="1">
    <citation type="submission" date="2020-07" db="EMBL/GenBank/DDBJ databases">
        <title>Novel species isolated from subtropical streams in China.</title>
        <authorList>
            <person name="Lu H."/>
        </authorList>
    </citation>
    <scope>NUCLEOTIDE SEQUENCE [LARGE SCALE GENOMIC DNA]</scope>
    <source>
        <strain evidence="5 6">FT3S</strain>
    </source>
</reference>
<sequence>MSAAARGPDKPIRVLLICDLPITAWGLAQLIESRQPQLQLAGSVATVTEAREHLRGHGVDVVLYDLDGANPLALIGELLPGFRGKVLAISSSRVSTLADEAVLAGANGLVCKSEPVEMLAKAIEKVRGGEFWVDRLATVRILETIARSKAQEDPAHARLARLTRKERLAVAELVRDPRASTAAIATRLAIGERTLRNHLTAIYAKLGVSSRVALYDFAARHMPAHELGLER</sequence>
<keyword evidence="6" id="KW-1185">Reference proteome</keyword>
<keyword evidence="1" id="KW-0238">DNA-binding</keyword>
<accession>A0A7W2I6Z8</accession>
<gene>
    <name evidence="5" type="ORF">H3H36_11455</name>
</gene>
<dbReference type="GO" id="GO:0000160">
    <property type="term" value="P:phosphorelay signal transduction system"/>
    <property type="evidence" value="ECO:0007669"/>
    <property type="project" value="InterPro"/>
</dbReference>
<keyword evidence="2" id="KW-0597">Phosphoprotein</keyword>
<organism evidence="5 6">
    <name type="scientific">Rugamonas fusca</name>
    <dbReference type="NCBI Taxonomy" id="2758568"/>
    <lineage>
        <taxon>Bacteria</taxon>
        <taxon>Pseudomonadati</taxon>
        <taxon>Pseudomonadota</taxon>
        <taxon>Betaproteobacteria</taxon>
        <taxon>Burkholderiales</taxon>
        <taxon>Oxalobacteraceae</taxon>
        <taxon>Telluria group</taxon>
        <taxon>Rugamonas</taxon>
    </lineage>
</organism>
<evidence type="ECO:0000313" key="5">
    <source>
        <dbReference type="EMBL" id="MBA5605976.1"/>
    </source>
</evidence>
<proteinExistence type="predicted"/>
<dbReference type="SMART" id="SM00421">
    <property type="entry name" value="HTH_LUXR"/>
    <property type="match status" value="1"/>
</dbReference>
<evidence type="ECO:0000256" key="1">
    <source>
        <dbReference type="ARBA" id="ARBA00023125"/>
    </source>
</evidence>
<feature type="modified residue" description="4-aspartylphosphate" evidence="2">
    <location>
        <position position="65"/>
    </location>
</feature>
<dbReference type="PANTHER" id="PTHR43214">
    <property type="entry name" value="TWO-COMPONENT RESPONSE REGULATOR"/>
    <property type="match status" value="1"/>
</dbReference>
<dbReference type="EMBL" id="JACEZS010000008">
    <property type="protein sequence ID" value="MBA5605976.1"/>
    <property type="molecule type" value="Genomic_DNA"/>
</dbReference>
<dbReference type="AlphaFoldDB" id="A0A7W2I6Z8"/>
<dbReference type="InterPro" id="IPR016032">
    <property type="entry name" value="Sig_transdc_resp-reg_C-effctor"/>
</dbReference>
<dbReference type="CDD" id="cd06170">
    <property type="entry name" value="LuxR_C_like"/>
    <property type="match status" value="1"/>
</dbReference>
<dbReference type="SMART" id="SM00448">
    <property type="entry name" value="REC"/>
    <property type="match status" value="1"/>
</dbReference>
<dbReference type="InterPro" id="IPR011006">
    <property type="entry name" value="CheY-like_superfamily"/>
</dbReference>
<dbReference type="Proteomes" id="UP000566711">
    <property type="component" value="Unassembled WGS sequence"/>
</dbReference>
<dbReference type="GO" id="GO:0006355">
    <property type="term" value="P:regulation of DNA-templated transcription"/>
    <property type="evidence" value="ECO:0007669"/>
    <property type="project" value="InterPro"/>
</dbReference>
<dbReference type="InterPro" id="IPR039420">
    <property type="entry name" value="WalR-like"/>
</dbReference>
<dbReference type="InterPro" id="IPR001789">
    <property type="entry name" value="Sig_transdc_resp-reg_receiver"/>
</dbReference>
<feature type="domain" description="Response regulatory" evidence="4">
    <location>
        <begin position="13"/>
        <end position="127"/>
    </location>
</feature>
<dbReference type="GO" id="GO:0003677">
    <property type="term" value="F:DNA binding"/>
    <property type="evidence" value="ECO:0007669"/>
    <property type="project" value="UniProtKB-KW"/>
</dbReference>
<evidence type="ECO:0000313" key="6">
    <source>
        <dbReference type="Proteomes" id="UP000566711"/>
    </source>
</evidence>
<dbReference type="PROSITE" id="PS50110">
    <property type="entry name" value="RESPONSE_REGULATORY"/>
    <property type="match status" value="1"/>
</dbReference>
<evidence type="ECO:0000256" key="2">
    <source>
        <dbReference type="PROSITE-ProRule" id="PRU00169"/>
    </source>
</evidence>
<dbReference type="Pfam" id="PF00196">
    <property type="entry name" value="GerE"/>
    <property type="match status" value="1"/>
</dbReference>
<dbReference type="PROSITE" id="PS50043">
    <property type="entry name" value="HTH_LUXR_2"/>
    <property type="match status" value="1"/>
</dbReference>
<evidence type="ECO:0000259" key="4">
    <source>
        <dbReference type="PROSITE" id="PS50110"/>
    </source>
</evidence>
<dbReference type="PANTHER" id="PTHR43214:SF38">
    <property type="entry name" value="NITRATE_NITRITE RESPONSE REGULATOR PROTEIN NARL"/>
    <property type="match status" value="1"/>
</dbReference>